<gene>
    <name evidence="4" type="ORF">BDP27DRAFT_1419873</name>
</gene>
<dbReference type="GO" id="GO:0016787">
    <property type="term" value="F:hydrolase activity"/>
    <property type="evidence" value="ECO:0007669"/>
    <property type="project" value="UniProtKB-KW"/>
</dbReference>
<dbReference type="Gene3D" id="3.40.50.1820">
    <property type="entry name" value="alpha/beta hydrolase"/>
    <property type="match status" value="1"/>
</dbReference>
<dbReference type="OrthoDB" id="2152029at2759"/>
<dbReference type="InterPro" id="IPR013094">
    <property type="entry name" value="AB_hydrolase_3"/>
</dbReference>
<dbReference type="InterPro" id="IPR029058">
    <property type="entry name" value="AB_hydrolase_fold"/>
</dbReference>
<dbReference type="PANTHER" id="PTHR48081:SF8">
    <property type="entry name" value="ALPHA_BETA HYDROLASE FOLD-3 DOMAIN-CONTAINING PROTEIN-RELATED"/>
    <property type="match status" value="1"/>
</dbReference>
<evidence type="ECO:0000256" key="2">
    <source>
        <dbReference type="SAM" id="Phobius"/>
    </source>
</evidence>
<name>A0A9P5PR39_9AGAR</name>
<evidence type="ECO:0000313" key="4">
    <source>
        <dbReference type="EMBL" id="KAF9070641.1"/>
    </source>
</evidence>
<dbReference type="InterPro" id="IPR050300">
    <property type="entry name" value="GDXG_lipolytic_enzyme"/>
</dbReference>
<accession>A0A9P5PR39</accession>
<evidence type="ECO:0000313" key="5">
    <source>
        <dbReference type="Proteomes" id="UP000772434"/>
    </source>
</evidence>
<sequence length="286" mass="31510">MPRLLRHQPLKGLYLTFQLFSAVLVRIPLWIVLAIPASWRPRAQWSIKRVVTLKLLRFILAIDKNTGIIKTPNHTAITPVDQADPHSPTALWITPISDKLIRDELAIWAAAAAISPVQIPGYWLNKKGSHIVMSAPPMPGEKVIYSLHGGGFCALSAHPSDPPGVIARGLLQHVDSVQRIFSSEYRLTSTDRYIYLVKTVGFDPQDIIVEGDSAGANLSLALTRYLVEHPNSGFPAPPGALILLSPWANLGKPISGDRPSWINNAYCDYIGSMLILINILTPLRLM</sequence>
<feature type="transmembrane region" description="Helical" evidence="2">
    <location>
        <begin position="12"/>
        <end position="35"/>
    </location>
</feature>
<reference evidence="4" key="1">
    <citation type="submission" date="2020-11" db="EMBL/GenBank/DDBJ databases">
        <authorList>
            <consortium name="DOE Joint Genome Institute"/>
            <person name="Ahrendt S."/>
            <person name="Riley R."/>
            <person name="Andreopoulos W."/>
            <person name="Labutti K."/>
            <person name="Pangilinan J."/>
            <person name="Ruiz-Duenas F.J."/>
            <person name="Barrasa J.M."/>
            <person name="Sanchez-Garcia M."/>
            <person name="Camarero S."/>
            <person name="Miyauchi S."/>
            <person name="Serrano A."/>
            <person name="Linde D."/>
            <person name="Babiker R."/>
            <person name="Drula E."/>
            <person name="Ayuso-Fernandez I."/>
            <person name="Pacheco R."/>
            <person name="Padilla G."/>
            <person name="Ferreira P."/>
            <person name="Barriuso J."/>
            <person name="Kellner H."/>
            <person name="Castanera R."/>
            <person name="Alfaro M."/>
            <person name="Ramirez L."/>
            <person name="Pisabarro A.G."/>
            <person name="Kuo A."/>
            <person name="Tritt A."/>
            <person name="Lipzen A."/>
            <person name="He G."/>
            <person name="Yan M."/>
            <person name="Ng V."/>
            <person name="Cullen D."/>
            <person name="Martin F."/>
            <person name="Rosso M.-N."/>
            <person name="Henrissat B."/>
            <person name="Hibbett D."/>
            <person name="Martinez A.T."/>
            <person name="Grigoriev I.V."/>
        </authorList>
    </citation>
    <scope>NUCLEOTIDE SEQUENCE</scope>
    <source>
        <strain evidence="4">AH 40177</strain>
    </source>
</reference>
<keyword evidence="2" id="KW-0472">Membrane</keyword>
<keyword evidence="2" id="KW-0812">Transmembrane</keyword>
<dbReference type="EMBL" id="JADNRY010000039">
    <property type="protein sequence ID" value="KAF9070641.1"/>
    <property type="molecule type" value="Genomic_DNA"/>
</dbReference>
<organism evidence="4 5">
    <name type="scientific">Rhodocollybia butyracea</name>
    <dbReference type="NCBI Taxonomy" id="206335"/>
    <lineage>
        <taxon>Eukaryota</taxon>
        <taxon>Fungi</taxon>
        <taxon>Dikarya</taxon>
        <taxon>Basidiomycota</taxon>
        <taxon>Agaricomycotina</taxon>
        <taxon>Agaricomycetes</taxon>
        <taxon>Agaricomycetidae</taxon>
        <taxon>Agaricales</taxon>
        <taxon>Marasmiineae</taxon>
        <taxon>Omphalotaceae</taxon>
        <taxon>Rhodocollybia</taxon>
    </lineage>
</organism>
<dbReference type="Pfam" id="PF07859">
    <property type="entry name" value="Abhydrolase_3"/>
    <property type="match status" value="1"/>
</dbReference>
<dbReference type="Proteomes" id="UP000772434">
    <property type="component" value="Unassembled WGS sequence"/>
</dbReference>
<proteinExistence type="predicted"/>
<dbReference type="PANTHER" id="PTHR48081">
    <property type="entry name" value="AB HYDROLASE SUPERFAMILY PROTEIN C4A8.06C"/>
    <property type="match status" value="1"/>
</dbReference>
<protein>
    <recommendedName>
        <fullName evidence="3">Alpha/beta hydrolase fold-3 domain-containing protein</fullName>
    </recommendedName>
</protein>
<keyword evidence="5" id="KW-1185">Reference proteome</keyword>
<comment type="caution">
    <text evidence="4">The sequence shown here is derived from an EMBL/GenBank/DDBJ whole genome shotgun (WGS) entry which is preliminary data.</text>
</comment>
<keyword evidence="1" id="KW-0378">Hydrolase</keyword>
<keyword evidence="2" id="KW-1133">Transmembrane helix</keyword>
<evidence type="ECO:0000256" key="1">
    <source>
        <dbReference type="ARBA" id="ARBA00022801"/>
    </source>
</evidence>
<evidence type="ECO:0000259" key="3">
    <source>
        <dbReference type="Pfam" id="PF07859"/>
    </source>
</evidence>
<dbReference type="AlphaFoldDB" id="A0A9P5PR39"/>
<dbReference type="SUPFAM" id="SSF53474">
    <property type="entry name" value="alpha/beta-Hydrolases"/>
    <property type="match status" value="1"/>
</dbReference>
<feature type="domain" description="Alpha/beta hydrolase fold-3" evidence="3">
    <location>
        <begin position="147"/>
        <end position="253"/>
    </location>
</feature>